<dbReference type="Pfam" id="PF02321">
    <property type="entry name" value="OEP"/>
    <property type="match status" value="2"/>
</dbReference>
<dbReference type="InterPro" id="IPR051906">
    <property type="entry name" value="TolC-like"/>
</dbReference>
<dbReference type="Gene3D" id="1.20.1600.10">
    <property type="entry name" value="Outer membrane efflux proteins (OEP)"/>
    <property type="match status" value="1"/>
</dbReference>
<keyword evidence="6" id="KW-0472">Membrane</keyword>
<keyword evidence="7" id="KW-0998">Cell outer membrane</keyword>
<accession>A0A0M2V3T8</accession>
<evidence type="ECO:0000313" key="10">
    <source>
        <dbReference type="EMBL" id="KKO45522.1"/>
    </source>
</evidence>
<feature type="signal peptide" evidence="9">
    <location>
        <begin position="1"/>
        <end position="23"/>
    </location>
</feature>
<dbReference type="SUPFAM" id="SSF56954">
    <property type="entry name" value="Outer membrane efflux proteins (OEP)"/>
    <property type="match status" value="1"/>
</dbReference>
<sequence length="452" mass="49276">MKKTFLSTLILSSLAVFSVGAVAENLATVYQLATQKDPQLLKAEAIRNAARERIDISKASLLPQINLTAGYSKSMRESQTFIGDELVNVEVDTTGWNAQVALSQSIFNWNNWKNLNTAEKQAMQSQTILDAEAQALIVRVSQTYFNVLKAVDDLGFAGSEKRAIERQLEQTKQRFAVGLTAITDVHEAQAQFDSAVAREIAAQNMLETARETLREITGQYHQQLASLDTAKFDTVQPSPATADAWVSIAEELNLNIKASKLALDIAQNDIENAKAGHYPTLSLDASYGTSDDETKRTFSGNSQRSNPPRFDNNSIGLNLRVPLYSGGGTVAATEVARANYVAASQDLEQSHRTAMRQVRVSFNDINANIATIRALEQAVISAESALNATEAGFEVGTRTIVDVLQSTRNLFEARRNLAGARYNYVIAILSLKQAAGNLSEQDLLAINQALSS</sequence>
<dbReference type="GO" id="GO:0009279">
    <property type="term" value="C:cell outer membrane"/>
    <property type="evidence" value="ECO:0007669"/>
    <property type="project" value="UniProtKB-SubCell"/>
</dbReference>
<dbReference type="InterPro" id="IPR010130">
    <property type="entry name" value="T1SS_OMP_TolC"/>
</dbReference>
<evidence type="ECO:0000256" key="9">
    <source>
        <dbReference type="SAM" id="SignalP"/>
    </source>
</evidence>
<organism evidence="10 11">
    <name type="scientific">Arsukibacterium ikkense</name>
    <dbReference type="NCBI Taxonomy" id="336831"/>
    <lineage>
        <taxon>Bacteria</taxon>
        <taxon>Pseudomonadati</taxon>
        <taxon>Pseudomonadota</taxon>
        <taxon>Gammaproteobacteria</taxon>
        <taxon>Chromatiales</taxon>
        <taxon>Chromatiaceae</taxon>
        <taxon>Arsukibacterium</taxon>
    </lineage>
</organism>
<reference evidence="10 11" key="1">
    <citation type="submission" date="2015-03" db="EMBL/GenBank/DDBJ databases">
        <title>Draft genome sequences of two protease-producing strains of Arsukibacterium isolated from two cold and alkaline environments.</title>
        <authorList>
            <person name="Lylloff J.E."/>
            <person name="Skov L.B."/>
            <person name="Jepsen M."/>
            <person name="Hallin P.F."/>
            <person name="Sorensen S.J."/>
            <person name="Stougaard P."/>
            <person name="Glaring M.A."/>
        </authorList>
    </citation>
    <scope>NUCLEOTIDE SEQUENCE [LARGE SCALE GENOMIC DNA]</scope>
    <source>
        <strain evidence="10 11">GCM72</strain>
    </source>
</reference>
<keyword evidence="5" id="KW-0812">Transmembrane</keyword>
<comment type="caution">
    <text evidence="10">The sequence shown here is derived from an EMBL/GenBank/DDBJ whole genome shotgun (WGS) entry which is preliminary data.</text>
</comment>
<dbReference type="STRING" id="336831.WG68_10190"/>
<comment type="subcellular location">
    <subcellularLocation>
        <location evidence="1">Cell outer membrane</location>
    </subcellularLocation>
</comment>
<evidence type="ECO:0000256" key="1">
    <source>
        <dbReference type="ARBA" id="ARBA00004442"/>
    </source>
</evidence>
<evidence type="ECO:0000313" key="11">
    <source>
        <dbReference type="Proteomes" id="UP000034228"/>
    </source>
</evidence>
<dbReference type="EMBL" id="LAHO01000009">
    <property type="protein sequence ID" value="KKO45522.1"/>
    <property type="molecule type" value="Genomic_DNA"/>
</dbReference>
<dbReference type="PANTHER" id="PTHR30026">
    <property type="entry name" value="OUTER MEMBRANE PROTEIN TOLC"/>
    <property type="match status" value="1"/>
</dbReference>
<name>A0A0M2V3T8_9GAMM</name>
<dbReference type="InterPro" id="IPR003423">
    <property type="entry name" value="OMP_efflux"/>
</dbReference>
<keyword evidence="11" id="KW-1185">Reference proteome</keyword>
<dbReference type="Proteomes" id="UP000034228">
    <property type="component" value="Unassembled WGS sequence"/>
</dbReference>
<dbReference type="GO" id="GO:1990281">
    <property type="term" value="C:efflux pump complex"/>
    <property type="evidence" value="ECO:0007669"/>
    <property type="project" value="TreeGrafter"/>
</dbReference>
<dbReference type="GO" id="GO:0015562">
    <property type="term" value="F:efflux transmembrane transporter activity"/>
    <property type="evidence" value="ECO:0007669"/>
    <property type="project" value="InterPro"/>
</dbReference>
<gene>
    <name evidence="10" type="primary">tolC</name>
    <name evidence="10" type="ORF">WG68_10190</name>
</gene>
<proteinExistence type="inferred from homology"/>
<evidence type="ECO:0000256" key="6">
    <source>
        <dbReference type="ARBA" id="ARBA00023136"/>
    </source>
</evidence>
<keyword evidence="3" id="KW-0813">Transport</keyword>
<evidence type="ECO:0000256" key="3">
    <source>
        <dbReference type="ARBA" id="ARBA00022448"/>
    </source>
</evidence>
<comment type="similarity">
    <text evidence="2">Belongs to the outer membrane factor (OMF) (TC 1.B.17) family.</text>
</comment>
<keyword evidence="9" id="KW-0732">Signal</keyword>
<dbReference type="NCBIfam" id="NF007002">
    <property type="entry name" value="PRK09465.1"/>
    <property type="match status" value="1"/>
</dbReference>
<feature type="region of interest" description="Disordered" evidence="8">
    <location>
        <begin position="286"/>
        <end position="312"/>
    </location>
</feature>
<evidence type="ECO:0000256" key="5">
    <source>
        <dbReference type="ARBA" id="ARBA00022692"/>
    </source>
</evidence>
<protein>
    <submittedName>
        <fullName evidence="10">Outer membrane channel protein</fullName>
    </submittedName>
</protein>
<dbReference type="OrthoDB" id="9813458at2"/>
<evidence type="ECO:0000256" key="7">
    <source>
        <dbReference type="ARBA" id="ARBA00023237"/>
    </source>
</evidence>
<evidence type="ECO:0000256" key="8">
    <source>
        <dbReference type="SAM" id="MobiDB-lite"/>
    </source>
</evidence>
<dbReference type="PATRIC" id="fig|336831.14.peg.919"/>
<dbReference type="GO" id="GO:0015288">
    <property type="term" value="F:porin activity"/>
    <property type="evidence" value="ECO:0007669"/>
    <property type="project" value="TreeGrafter"/>
</dbReference>
<dbReference type="NCBIfam" id="TIGR01844">
    <property type="entry name" value="type_I_sec_TolC"/>
    <property type="match status" value="1"/>
</dbReference>
<feature type="compositionally biased region" description="Polar residues" evidence="8">
    <location>
        <begin position="297"/>
        <end position="312"/>
    </location>
</feature>
<dbReference type="InterPro" id="IPR058622">
    <property type="entry name" value="TolC"/>
</dbReference>
<feature type="chain" id="PRO_5005644344" evidence="9">
    <location>
        <begin position="24"/>
        <end position="452"/>
    </location>
</feature>
<evidence type="ECO:0000256" key="4">
    <source>
        <dbReference type="ARBA" id="ARBA00022452"/>
    </source>
</evidence>
<evidence type="ECO:0000256" key="2">
    <source>
        <dbReference type="ARBA" id="ARBA00007613"/>
    </source>
</evidence>
<keyword evidence="4" id="KW-1134">Transmembrane beta strand</keyword>
<dbReference type="AlphaFoldDB" id="A0A0M2V3T8"/>
<dbReference type="PANTHER" id="PTHR30026:SF20">
    <property type="entry name" value="OUTER MEMBRANE PROTEIN TOLC"/>
    <property type="match status" value="1"/>
</dbReference>